<feature type="compositionally biased region" description="Polar residues" evidence="6">
    <location>
        <begin position="156"/>
        <end position="165"/>
    </location>
</feature>
<dbReference type="Pfam" id="PF02362">
    <property type="entry name" value="B3"/>
    <property type="match status" value="1"/>
</dbReference>
<evidence type="ECO:0000256" key="5">
    <source>
        <dbReference type="ARBA" id="ARBA00023242"/>
    </source>
</evidence>
<gene>
    <name evidence="8" type="ORF">MKW98_019948</name>
</gene>
<dbReference type="InterPro" id="IPR003340">
    <property type="entry name" value="B3_DNA-bd"/>
</dbReference>
<evidence type="ECO:0000256" key="6">
    <source>
        <dbReference type="SAM" id="MobiDB-lite"/>
    </source>
</evidence>
<dbReference type="PANTHER" id="PTHR31920">
    <property type="entry name" value="B3 DOMAIN-CONTAINING"/>
    <property type="match status" value="1"/>
</dbReference>
<evidence type="ECO:0000313" key="9">
    <source>
        <dbReference type="Proteomes" id="UP001202328"/>
    </source>
</evidence>
<keyword evidence="2" id="KW-0805">Transcription regulation</keyword>
<reference evidence="8" key="1">
    <citation type="submission" date="2022-04" db="EMBL/GenBank/DDBJ databases">
        <title>A functionally conserved STORR gene fusion in Papaver species that diverged 16.8 million years ago.</title>
        <authorList>
            <person name="Catania T."/>
        </authorList>
    </citation>
    <scope>NUCLEOTIDE SEQUENCE</scope>
    <source>
        <strain evidence="8">S-188037</strain>
    </source>
</reference>
<comment type="subcellular location">
    <subcellularLocation>
        <location evidence="1">Nucleus</location>
    </subcellularLocation>
</comment>
<dbReference type="Gene3D" id="2.40.330.10">
    <property type="entry name" value="DNA-binding pseudobarrel domain"/>
    <property type="match status" value="1"/>
</dbReference>
<dbReference type="InterPro" id="IPR015300">
    <property type="entry name" value="DNA-bd_pseudobarrel_sf"/>
</dbReference>
<keyword evidence="9" id="KW-1185">Reference proteome</keyword>
<proteinExistence type="predicted"/>
<dbReference type="GO" id="GO:0005634">
    <property type="term" value="C:nucleus"/>
    <property type="evidence" value="ECO:0007669"/>
    <property type="project" value="UniProtKB-SubCell"/>
</dbReference>
<sequence length="165" mass="18708">MHFFEIFHTSIITDKRLELPKGFTVKHGKELPDNVIIKVVNSIWHIGMRKTEGVISFENGWPEFVEFYSISVGHVILFRYDGNSKFQVHIFGMDATEIDYPSHNNDNASTEVKMTSTHFDEDQVVSIHSDSIQSDDEPSMSSESPLNQKAKPGKSLLNNSGFLAF</sequence>
<evidence type="ECO:0000256" key="3">
    <source>
        <dbReference type="ARBA" id="ARBA00023125"/>
    </source>
</evidence>
<name>A0AAD4S1F7_9MAGN</name>
<feature type="region of interest" description="Disordered" evidence="6">
    <location>
        <begin position="128"/>
        <end position="165"/>
    </location>
</feature>
<keyword evidence="5" id="KW-0539">Nucleus</keyword>
<organism evidence="8 9">
    <name type="scientific">Papaver atlanticum</name>
    <dbReference type="NCBI Taxonomy" id="357466"/>
    <lineage>
        <taxon>Eukaryota</taxon>
        <taxon>Viridiplantae</taxon>
        <taxon>Streptophyta</taxon>
        <taxon>Embryophyta</taxon>
        <taxon>Tracheophyta</taxon>
        <taxon>Spermatophyta</taxon>
        <taxon>Magnoliopsida</taxon>
        <taxon>Ranunculales</taxon>
        <taxon>Papaveraceae</taxon>
        <taxon>Papaveroideae</taxon>
        <taxon>Papaver</taxon>
    </lineage>
</organism>
<dbReference type="SMART" id="SM01019">
    <property type="entry name" value="B3"/>
    <property type="match status" value="1"/>
</dbReference>
<evidence type="ECO:0000256" key="1">
    <source>
        <dbReference type="ARBA" id="ARBA00004123"/>
    </source>
</evidence>
<evidence type="ECO:0000259" key="7">
    <source>
        <dbReference type="PROSITE" id="PS50863"/>
    </source>
</evidence>
<evidence type="ECO:0000313" key="8">
    <source>
        <dbReference type="EMBL" id="KAI3851949.1"/>
    </source>
</evidence>
<dbReference type="InterPro" id="IPR050655">
    <property type="entry name" value="Plant_B3_domain"/>
</dbReference>
<dbReference type="EMBL" id="JAJJMB010015809">
    <property type="protein sequence ID" value="KAI3851949.1"/>
    <property type="molecule type" value="Genomic_DNA"/>
</dbReference>
<dbReference type="CDD" id="cd10017">
    <property type="entry name" value="B3_DNA"/>
    <property type="match status" value="1"/>
</dbReference>
<dbReference type="PANTHER" id="PTHR31920:SF37">
    <property type="entry name" value="B3 DOMAIN-CONTAINING TRANSCRIPTION FACTOR VRN1"/>
    <property type="match status" value="1"/>
</dbReference>
<evidence type="ECO:0000256" key="2">
    <source>
        <dbReference type="ARBA" id="ARBA00023015"/>
    </source>
</evidence>
<dbReference type="AlphaFoldDB" id="A0AAD4S1F7"/>
<protein>
    <recommendedName>
        <fullName evidence="7">TF-B3 domain-containing protein</fullName>
    </recommendedName>
</protein>
<accession>A0AAD4S1F7</accession>
<comment type="caution">
    <text evidence="8">The sequence shown here is derived from an EMBL/GenBank/DDBJ whole genome shotgun (WGS) entry which is preliminary data.</text>
</comment>
<keyword evidence="3" id="KW-0238">DNA-binding</keyword>
<dbReference type="GO" id="GO:0003677">
    <property type="term" value="F:DNA binding"/>
    <property type="evidence" value="ECO:0007669"/>
    <property type="project" value="UniProtKB-KW"/>
</dbReference>
<evidence type="ECO:0000256" key="4">
    <source>
        <dbReference type="ARBA" id="ARBA00023163"/>
    </source>
</evidence>
<feature type="domain" description="TF-B3" evidence="7">
    <location>
        <begin position="2"/>
        <end position="94"/>
    </location>
</feature>
<dbReference type="PROSITE" id="PS50863">
    <property type="entry name" value="B3"/>
    <property type="match status" value="1"/>
</dbReference>
<keyword evidence="4" id="KW-0804">Transcription</keyword>
<dbReference type="SUPFAM" id="SSF101936">
    <property type="entry name" value="DNA-binding pseudobarrel domain"/>
    <property type="match status" value="1"/>
</dbReference>
<dbReference type="Proteomes" id="UP001202328">
    <property type="component" value="Unassembled WGS sequence"/>
</dbReference>